<reference evidence="1" key="1">
    <citation type="submission" date="2021-01" db="EMBL/GenBank/DDBJ databases">
        <title>Whole genome shotgun sequence of Virgisporangium aurantiacum NBRC 16421.</title>
        <authorList>
            <person name="Komaki H."/>
            <person name="Tamura T."/>
        </authorList>
    </citation>
    <scope>NUCLEOTIDE SEQUENCE</scope>
    <source>
        <strain evidence="1">NBRC 16421</strain>
    </source>
</reference>
<dbReference type="Proteomes" id="UP000612585">
    <property type="component" value="Unassembled WGS sequence"/>
</dbReference>
<evidence type="ECO:0000313" key="1">
    <source>
        <dbReference type="EMBL" id="GIJ56379.1"/>
    </source>
</evidence>
<dbReference type="AlphaFoldDB" id="A0A8J4DZW5"/>
<proteinExistence type="predicted"/>
<comment type="caution">
    <text evidence="1">The sequence shown here is derived from an EMBL/GenBank/DDBJ whole genome shotgun (WGS) entry which is preliminary data.</text>
</comment>
<protein>
    <submittedName>
        <fullName evidence="1">Uncharacterized protein</fullName>
    </submittedName>
</protein>
<dbReference type="RefSeq" id="WP_203994653.1">
    <property type="nucleotide sequence ID" value="NZ_BOPG01000024.1"/>
</dbReference>
<keyword evidence="2" id="KW-1185">Reference proteome</keyword>
<gene>
    <name evidence="1" type="ORF">Vau01_038950</name>
</gene>
<dbReference type="EMBL" id="BOPG01000024">
    <property type="protein sequence ID" value="GIJ56379.1"/>
    <property type="molecule type" value="Genomic_DNA"/>
</dbReference>
<sequence length="77" mass="8618">MKVSVLLEKLQRLETEGRGQCDLYVTPTIELCHVSHRPGNGIVVEFDSSDYPVEAVDDTYSQPEDADIVFLTFGMPD</sequence>
<name>A0A8J4DZW5_9ACTN</name>
<accession>A0A8J4DZW5</accession>
<evidence type="ECO:0000313" key="2">
    <source>
        <dbReference type="Proteomes" id="UP000612585"/>
    </source>
</evidence>
<organism evidence="1 2">
    <name type="scientific">Virgisporangium aurantiacum</name>
    <dbReference type="NCBI Taxonomy" id="175570"/>
    <lineage>
        <taxon>Bacteria</taxon>
        <taxon>Bacillati</taxon>
        <taxon>Actinomycetota</taxon>
        <taxon>Actinomycetes</taxon>
        <taxon>Micromonosporales</taxon>
        <taxon>Micromonosporaceae</taxon>
        <taxon>Virgisporangium</taxon>
    </lineage>
</organism>